<dbReference type="GO" id="GO:0016747">
    <property type="term" value="F:acyltransferase activity, transferring groups other than amino-acyl groups"/>
    <property type="evidence" value="ECO:0007669"/>
    <property type="project" value="InterPro"/>
</dbReference>
<dbReference type="InParanoid" id="A0A1Y2GL96"/>
<dbReference type="InterPro" id="IPR000182">
    <property type="entry name" value="GNAT_dom"/>
</dbReference>
<dbReference type="InterPro" id="IPR052523">
    <property type="entry name" value="Trichothecene_AcTrans"/>
</dbReference>
<dbReference type="OrthoDB" id="410198at2759"/>
<dbReference type="Gene3D" id="3.40.630.30">
    <property type="match status" value="1"/>
</dbReference>
<gene>
    <name evidence="3" type="ORF">BCR41DRAFT_354886</name>
</gene>
<keyword evidence="3" id="KW-0808">Transferase</keyword>
<reference evidence="3 4" key="1">
    <citation type="submission" date="2016-07" db="EMBL/GenBank/DDBJ databases">
        <title>Pervasive Adenine N6-methylation of Active Genes in Fungi.</title>
        <authorList>
            <consortium name="DOE Joint Genome Institute"/>
            <person name="Mondo S.J."/>
            <person name="Dannebaum R.O."/>
            <person name="Kuo R.C."/>
            <person name="Labutti K."/>
            <person name="Haridas S."/>
            <person name="Kuo A."/>
            <person name="Salamov A."/>
            <person name="Ahrendt S.R."/>
            <person name="Lipzen A."/>
            <person name="Sullivan W."/>
            <person name="Andreopoulos W.B."/>
            <person name="Clum A."/>
            <person name="Lindquist E."/>
            <person name="Daum C."/>
            <person name="Ramamoorthy G.K."/>
            <person name="Gryganskyi A."/>
            <person name="Culley D."/>
            <person name="Magnuson J.K."/>
            <person name="James T.Y."/>
            <person name="O'Malley M.A."/>
            <person name="Stajich J.E."/>
            <person name="Spatafora J.W."/>
            <person name="Visel A."/>
            <person name="Grigoriev I.V."/>
        </authorList>
    </citation>
    <scope>NUCLEOTIDE SEQUENCE [LARGE SCALE GENOMIC DNA]</scope>
    <source>
        <strain evidence="3 4">NRRL 3116</strain>
    </source>
</reference>
<evidence type="ECO:0000259" key="2">
    <source>
        <dbReference type="PROSITE" id="PS51186"/>
    </source>
</evidence>
<dbReference type="SUPFAM" id="SSF55729">
    <property type="entry name" value="Acyl-CoA N-acyltransferases (Nat)"/>
    <property type="match status" value="1"/>
</dbReference>
<dbReference type="PANTHER" id="PTHR42791:SF1">
    <property type="entry name" value="N-ACETYLTRANSFERASE DOMAIN-CONTAINING PROTEIN"/>
    <property type="match status" value="1"/>
</dbReference>
<protein>
    <submittedName>
        <fullName evidence="3">Acyl-CoA N-acyltransferase</fullName>
    </submittedName>
</protein>
<accession>A0A1Y2GL96</accession>
<evidence type="ECO:0000256" key="1">
    <source>
        <dbReference type="SAM" id="MobiDB-lite"/>
    </source>
</evidence>
<feature type="compositionally biased region" description="Low complexity" evidence="1">
    <location>
        <begin position="109"/>
        <end position="124"/>
    </location>
</feature>
<evidence type="ECO:0000313" key="4">
    <source>
        <dbReference type="Proteomes" id="UP000193648"/>
    </source>
</evidence>
<organism evidence="3 4">
    <name type="scientific">Lobosporangium transversale</name>
    <dbReference type="NCBI Taxonomy" id="64571"/>
    <lineage>
        <taxon>Eukaryota</taxon>
        <taxon>Fungi</taxon>
        <taxon>Fungi incertae sedis</taxon>
        <taxon>Mucoromycota</taxon>
        <taxon>Mortierellomycotina</taxon>
        <taxon>Mortierellomycetes</taxon>
        <taxon>Mortierellales</taxon>
        <taxon>Mortierellaceae</taxon>
        <taxon>Lobosporangium</taxon>
    </lineage>
</organism>
<dbReference type="AlphaFoldDB" id="A0A1Y2GL96"/>
<dbReference type="EMBL" id="MCFF01000021">
    <property type="protein sequence ID" value="ORZ14443.1"/>
    <property type="molecule type" value="Genomic_DNA"/>
</dbReference>
<proteinExistence type="predicted"/>
<keyword evidence="3" id="KW-0012">Acyltransferase</keyword>
<feature type="region of interest" description="Disordered" evidence="1">
    <location>
        <begin position="97"/>
        <end position="151"/>
    </location>
</feature>
<dbReference type="PANTHER" id="PTHR42791">
    <property type="entry name" value="GNAT FAMILY ACETYLTRANSFERASE"/>
    <property type="match status" value="1"/>
</dbReference>
<feature type="domain" description="N-acetyltransferase" evidence="2">
    <location>
        <begin position="175"/>
        <end position="251"/>
    </location>
</feature>
<feature type="compositionally biased region" description="Pro residues" evidence="1">
    <location>
        <begin position="128"/>
        <end position="142"/>
    </location>
</feature>
<evidence type="ECO:0000313" key="3">
    <source>
        <dbReference type="EMBL" id="ORZ14443.1"/>
    </source>
</evidence>
<dbReference type="GeneID" id="33566258"/>
<dbReference type="Proteomes" id="UP000193648">
    <property type="component" value="Unassembled WGS sequence"/>
</dbReference>
<dbReference type="PROSITE" id="PS51186">
    <property type="entry name" value="GNAT"/>
    <property type="match status" value="1"/>
</dbReference>
<name>A0A1Y2GL96_9FUNG</name>
<keyword evidence="4" id="KW-1185">Reference proteome</keyword>
<dbReference type="RefSeq" id="XP_021880921.1">
    <property type="nucleotide sequence ID" value="XM_022024414.1"/>
</dbReference>
<sequence>MGASFKLDSATPADIDAIAQISGDAFLNDTHTLLKAVWQGENNHRDGTKQDLVGLFGKPNVDIIVARQHGVDHNDDRGEILGFVIWATWGYPEKNQIPMKHNNNNSNQGSSFAPSSTTAGTTTSRELPLPPPPPPPPSPVLPLSPSSPLTIGELRQTTNNAMVHYSKYIMVPGIKCRYIYGISVAPAYQGQGIGSALLKWGTDKADEEGVSCWVSSSMSGWPAFAKAGFVEVGRLELNLDDYAQGIKRKIRSGEDSVVKREEDWGTYIWRWMRRDPTDTQ</sequence>
<dbReference type="InterPro" id="IPR016181">
    <property type="entry name" value="Acyl_CoA_acyltransferase"/>
</dbReference>
<dbReference type="CDD" id="cd04301">
    <property type="entry name" value="NAT_SF"/>
    <property type="match status" value="1"/>
</dbReference>
<comment type="caution">
    <text evidence="3">The sequence shown here is derived from an EMBL/GenBank/DDBJ whole genome shotgun (WGS) entry which is preliminary data.</text>
</comment>
<dbReference type="Pfam" id="PF00583">
    <property type="entry name" value="Acetyltransf_1"/>
    <property type="match status" value="1"/>
</dbReference>